<proteinExistence type="predicted"/>
<evidence type="ECO:0000313" key="2">
    <source>
        <dbReference type="EMBL" id="JAE01564.1"/>
    </source>
</evidence>
<reference evidence="2" key="1">
    <citation type="submission" date="2014-09" db="EMBL/GenBank/DDBJ databases">
        <authorList>
            <person name="Magalhaes I.L.F."/>
            <person name="Oliveira U."/>
            <person name="Santos F.R."/>
            <person name="Vidigal T.H.D.A."/>
            <person name="Brescovit A.D."/>
            <person name="Santos A.J."/>
        </authorList>
    </citation>
    <scope>NUCLEOTIDE SEQUENCE</scope>
    <source>
        <tissue evidence="2">Shoot tissue taken approximately 20 cm above the soil surface</tissue>
    </source>
</reference>
<dbReference type="AlphaFoldDB" id="A0A0A9ERD8"/>
<sequence>MDLPSTPIRYRSAVREGTTRPPSAADESYGVTPAVATGPPG</sequence>
<protein>
    <submittedName>
        <fullName evidence="2">Uncharacterized protein</fullName>
    </submittedName>
</protein>
<reference evidence="2" key="2">
    <citation type="journal article" date="2015" name="Data Brief">
        <title>Shoot transcriptome of the giant reed, Arundo donax.</title>
        <authorList>
            <person name="Barrero R.A."/>
            <person name="Guerrero F.D."/>
            <person name="Moolhuijzen P."/>
            <person name="Goolsby J.A."/>
            <person name="Tidwell J."/>
            <person name="Bellgard S.E."/>
            <person name="Bellgard M.I."/>
        </authorList>
    </citation>
    <scope>NUCLEOTIDE SEQUENCE</scope>
    <source>
        <tissue evidence="2">Shoot tissue taken approximately 20 cm above the soil surface</tissue>
    </source>
</reference>
<accession>A0A0A9ERD8</accession>
<dbReference type="EMBL" id="GBRH01196332">
    <property type="protein sequence ID" value="JAE01564.1"/>
    <property type="molecule type" value="Transcribed_RNA"/>
</dbReference>
<organism evidence="2">
    <name type="scientific">Arundo donax</name>
    <name type="common">Giant reed</name>
    <name type="synonym">Donax arundinaceus</name>
    <dbReference type="NCBI Taxonomy" id="35708"/>
    <lineage>
        <taxon>Eukaryota</taxon>
        <taxon>Viridiplantae</taxon>
        <taxon>Streptophyta</taxon>
        <taxon>Embryophyta</taxon>
        <taxon>Tracheophyta</taxon>
        <taxon>Spermatophyta</taxon>
        <taxon>Magnoliopsida</taxon>
        <taxon>Liliopsida</taxon>
        <taxon>Poales</taxon>
        <taxon>Poaceae</taxon>
        <taxon>PACMAD clade</taxon>
        <taxon>Arundinoideae</taxon>
        <taxon>Arundineae</taxon>
        <taxon>Arundo</taxon>
    </lineage>
</organism>
<name>A0A0A9ERD8_ARUDO</name>
<evidence type="ECO:0000256" key="1">
    <source>
        <dbReference type="SAM" id="MobiDB-lite"/>
    </source>
</evidence>
<feature type="region of interest" description="Disordered" evidence="1">
    <location>
        <begin position="1"/>
        <end position="41"/>
    </location>
</feature>